<dbReference type="AlphaFoldDB" id="A0A0J0XTF0"/>
<feature type="compositionally biased region" description="Basic and acidic residues" evidence="1">
    <location>
        <begin position="890"/>
        <end position="903"/>
    </location>
</feature>
<dbReference type="OrthoDB" id="25778at2759"/>
<keyword evidence="4" id="KW-1185">Reference proteome</keyword>
<evidence type="ECO:0000256" key="1">
    <source>
        <dbReference type="SAM" id="MobiDB-lite"/>
    </source>
</evidence>
<accession>A0A0J0XTF0</accession>
<dbReference type="Proteomes" id="UP000053611">
    <property type="component" value="Unassembled WGS sequence"/>
</dbReference>
<dbReference type="PANTHER" id="PTHR13268:SF0">
    <property type="entry name" value="BCAS3 MICROTUBULE ASSOCIATED CELL MIGRATION FACTOR"/>
    <property type="match status" value="1"/>
</dbReference>
<gene>
    <name evidence="3" type="ORF">CC85DRAFT_16321</name>
</gene>
<protein>
    <recommendedName>
        <fullName evidence="2">BCAS3 WD40 domain-containing protein</fullName>
    </recommendedName>
</protein>
<dbReference type="Pfam" id="PF21034">
    <property type="entry name" value="BCAS3_WD40"/>
    <property type="match status" value="1"/>
</dbReference>
<dbReference type="InterPro" id="IPR001680">
    <property type="entry name" value="WD40_rpt"/>
</dbReference>
<dbReference type="SUPFAM" id="SSF50969">
    <property type="entry name" value="YVTN repeat-like/Quinoprotein amine dehydrogenase"/>
    <property type="match status" value="1"/>
</dbReference>
<feature type="compositionally biased region" description="Acidic residues" evidence="1">
    <location>
        <begin position="856"/>
        <end position="869"/>
    </location>
</feature>
<feature type="compositionally biased region" description="Low complexity" evidence="1">
    <location>
        <begin position="870"/>
        <end position="880"/>
    </location>
</feature>
<dbReference type="STRING" id="879819.A0A0J0XTF0"/>
<feature type="region of interest" description="Disordered" evidence="1">
    <location>
        <begin position="837"/>
        <end position="940"/>
    </location>
</feature>
<feature type="region of interest" description="Disordered" evidence="1">
    <location>
        <begin position="347"/>
        <end position="385"/>
    </location>
</feature>
<dbReference type="InterPro" id="IPR045142">
    <property type="entry name" value="BCAS3-like"/>
</dbReference>
<feature type="compositionally biased region" description="Basic residues" evidence="1">
    <location>
        <begin position="838"/>
        <end position="847"/>
    </location>
</feature>
<reference evidence="3 4" key="1">
    <citation type="submission" date="2015-03" db="EMBL/GenBank/DDBJ databases">
        <title>Genomics and transcriptomics of the oil-accumulating basidiomycete yeast T. oleaginosus allow insights into substrate utilization and the diverse evolutionary trajectories of mating systems in fungi.</title>
        <authorList>
            <consortium name="DOE Joint Genome Institute"/>
            <person name="Kourist R."/>
            <person name="Kracht O."/>
            <person name="Bracharz F."/>
            <person name="Lipzen A."/>
            <person name="Nolan M."/>
            <person name="Ohm R."/>
            <person name="Grigoriev I."/>
            <person name="Sun S."/>
            <person name="Heitman J."/>
            <person name="Bruck T."/>
            <person name="Nowrousian M."/>
        </authorList>
    </citation>
    <scope>NUCLEOTIDE SEQUENCE [LARGE SCALE GENOMIC DNA]</scope>
    <source>
        <strain evidence="3 4">IBC0246</strain>
    </source>
</reference>
<dbReference type="GO" id="GO:0005737">
    <property type="term" value="C:cytoplasm"/>
    <property type="evidence" value="ECO:0007669"/>
    <property type="project" value="TreeGrafter"/>
</dbReference>
<organism evidence="3 4">
    <name type="scientific">Cutaneotrichosporon oleaginosum</name>
    <dbReference type="NCBI Taxonomy" id="879819"/>
    <lineage>
        <taxon>Eukaryota</taxon>
        <taxon>Fungi</taxon>
        <taxon>Dikarya</taxon>
        <taxon>Basidiomycota</taxon>
        <taxon>Agaricomycotina</taxon>
        <taxon>Tremellomycetes</taxon>
        <taxon>Trichosporonales</taxon>
        <taxon>Trichosporonaceae</taxon>
        <taxon>Cutaneotrichosporon</taxon>
    </lineage>
</organism>
<dbReference type="GO" id="GO:0006914">
    <property type="term" value="P:autophagy"/>
    <property type="evidence" value="ECO:0007669"/>
    <property type="project" value="InterPro"/>
</dbReference>
<evidence type="ECO:0000313" key="4">
    <source>
        <dbReference type="Proteomes" id="UP000053611"/>
    </source>
</evidence>
<feature type="domain" description="BCAS3 WD40" evidence="2">
    <location>
        <begin position="438"/>
        <end position="545"/>
    </location>
</feature>
<sequence length="940" mass="99539">MPSPHHPKRPAGAVRRMRAAQPLPVDEAQSLSSLFSNLPSISGISEMAGVGALKSFLPKSPSPSVNPLPTVEAAGGAWADADLGSGRSRVLIAWAQRAVQVFALSDGVIPDDPHVPETFPAPVEIATIPSVLYASDAQFSALPGVQECRTQRNETVLNACLLHHRMWGEHGPVLAVCTHSPESRGLQGPLGVSLISLRTGRAYRRLDVGKGIAGSVTASQRAIVITTSHPSPSIYVVNQDLELVTPSIVGLPAHPQSFLPVVALSGRLLALASSEPAATPGPHGLGSIVTASMTRPRISSVSSQGSASTAAPPTAQGAILSSAVELGGGVARGVWAGLKAGAKAASQASSGRLASSAPNDRVLENLSSPTSETCESRSHEDADIASPKPLGGVWVKILDLFPASSVEPELIAHFRLPSLRHLVAAMPTQSPRSTIPRDQPVVLLNFSPDGTRLFAAPADGRAFHVLEVRPRGAMLSRPGPPKGEVWDTYVLRRGNTTASVRSVSWSPDGRYVAVGTGRGTVHVFPVCPGGGKPTAASHVPLKLTNAHILPALSVEIAPCARIRPYRAGVSENTQEKADAEGMTANAVAMFAALRTHPLGKGTLCQDIVIFRSAKAELDLARLAAHQVALTAASPPAEAHRRLSSNLTEMMRQKAGLRSESDLDIKSAVVARWALPIGEGGFMDMVTLPAVMDSKQMDPGAADGGRGSIHYAEIRTHSTSPRILPSSIYLSHQATFHAAIPTDEFSPLSVLDKVARTRRLVFRPEVEVHHPAPPEASSFDEPLSSALHSMMDARPSPQVPALPNGSPSKAGLWGSIPIRRAAANLGEGLDVVRREYARAQHKRSRRRSAASGTPLSFEDDTVFATIEDDASSAPSSGPLPATDGGSTDAEWGDRWEDEYRRAVEDDGGAEDLVLGLLDEEEDERRRWERQQKVREKEQGKP</sequence>
<dbReference type="Gene3D" id="2.130.10.10">
    <property type="entry name" value="YVTN repeat-like/Quinoprotein amine dehydrogenase"/>
    <property type="match status" value="1"/>
</dbReference>
<dbReference type="InterPro" id="IPR015943">
    <property type="entry name" value="WD40/YVTN_repeat-like_dom_sf"/>
</dbReference>
<dbReference type="SMART" id="SM00320">
    <property type="entry name" value="WD40"/>
    <property type="match status" value="2"/>
</dbReference>
<dbReference type="InterPro" id="IPR048382">
    <property type="entry name" value="BCAS3_WD40"/>
</dbReference>
<feature type="compositionally biased region" description="Basic and acidic residues" evidence="1">
    <location>
        <begin position="922"/>
        <end position="940"/>
    </location>
</feature>
<evidence type="ECO:0000313" key="3">
    <source>
        <dbReference type="EMBL" id="KLT44350.1"/>
    </source>
</evidence>
<dbReference type="PANTHER" id="PTHR13268">
    <property type="entry name" value="BREAST CARCINOMA AMPLIFIED SEQUENCE 3"/>
    <property type="match status" value="1"/>
</dbReference>
<proteinExistence type="predicted"/>
<evidence type="ECO:0000259" key="2">
    <source>
        <dbReference type="Pfam" id="PF21034"/>
    </source>
</evidence>
<dbReference type="EMBL" id="KQ087187">
    <property type="protein sequence ID" value="KLT44350.1"/>
    <property type="molecule type" value="Genomic_DNA"/>
</dbReference>
<dbReference type="GO" id="GO:0042594">
    <property type="term" value="P:response to starvation"/>
    <property type="evidence" value="ECO:0007669"/>
    <property type="project" value="TreeGrafter"/>
</dbReference>
<dbReference type="InterPro" id="IPR011044">
    <property type="entry name" value="Quino_amine_DH_bsu"/>
</dbReference>
<name>A0A0J0XTF0_9TREE</name>